<dbReference type="EMBL" id="JBALHR010000001">
    <property type="protein sequence ID" value="MEH7826576.1"/>
    <property type="molecule type" value="Genomic_DNA"/>
</dbReference>
<keyword evidence="2" id="KW-1185">Reference proteome</keyword>
<accession>A0ABU8BPD9</accession>
<proteinExistence type="predicted"/>
<evidence type="ECO:0000313" key="2">
    <source>
        <dbReference type="Proteomes" id="UP001431963"/>
    </source>
</evidence>
<gene>
    <name evidence="1" type="ORF">V6590_00285</name>
</gene>
<protein>
    <submittedName>
        <fullName evidence="1">Uncharacterized protein</fullName>
    </submittedName>
</protein>
<dbReference type="Proteomes" id="UP001431963">
    <property type="component" value="Unassembled WGS sequence"/>
</dbReference>
<reference evidence="1" key="1">
    <citation type="submission" date="2024-02" db="EMBL/GenBank/DDBJ databases">
        <title>Genome sequences of strain Gemmobacter sp. JM10B15.</title>
        <authorList>
            <person name="Zhang M."/>
        </authorList>
    </citation>
    <scope>NUCLEOTIDE SEQUENCE</scope>
    <source>
        <strain evidence="1">JM10B15</strain>
    </source>
</reference>
<comment type="caution">
    <text evidence="1">The sequence shown here is derived from an EMBL/GenBank/DDBJ whole genome shotgun (WGS) entry which is preliminary data.</text>
</comment>
<evidence type="ECO:0000313" key="1">
    <source>
        <dbReference type="EMBL" id="MEH7826576.1"/>
    </source>
</evidence>
<organism evidence="1 2">
    <name type="scientific">Gemmobacter denitrificans</name>
    <dbReference type="NCBI Taxonomy" id="3123040"/>
    <lineage>
        <taxon>Bacteria</taxon>
        <taxon>Pseudomonadati</taxon>
        <taxon>Pseudomonadota</taxon>
        <taxon>Alphaproteobacteria</taxon>
        <taxon>Rhodobacterales</taxon>
        <taxon>Paracoccaceae</taxon>
        <taxon>Gemmobacter</taxon>
    </lineage>
</organism>
<sequence>MAKLSMGELPGARHIRTVRLIGGPAQTGIRHAGAFLRHTLQSGSGSFFRQRIA</sequence>
<name>A0ABU8BPD9_9RHOB</name>